<keyword evidence="10" id="KW-0594">Phospholipid biosynthesis</keyword>
<dbReference type="PANTHER" id="PTHR21248">
    <property type="entry name" value="CARDIOLIPIN SYNTHASE"/>
    <property type="match status" value="1"/>
</dbReference>
<dbReference type="AlphaFoldDB" id="A0A7U3ZT54"/>
<dbReference type="CDD" id="cd09110">
    <property type="entry name" value="PLDc_CLS_1"/>
    <property type="match status" value="1"/>
</dbReference>
<evidence type="ECO:0000256" key="11">
    <source>
        <dbReference type="ARBA" id="ARBA00023264"/>
    </source>
</evidence>
<evidence type="ECO:0000256" key="2">
    <source>
        <dbReference type="ARBA" id="ARBA00022475"/>
    </source>
</evidence>
<keyword evidence="7 13" id="KW-1133">Transmembrane helix</keyword>
<dbReference type="Pfam" id="PF13396">
    <property type="entry name" value="PLDc_N"/>
    <property type="match status" value="1"/>
</dbReference>
<dbReference type="PROSITE" id="PS50035">
    <property type="entry name" value="PLD"/>
    <property type="match status" value="2"/>
</dbReference>
<proteinExistence type="predicted"/>
<accession>A0A7U3ZT54</accession>
<keyword evidence="8" id="KW-0443">Lipid metabolism</keyword>
<keyword evidence="3" id="KW-0444">Lipid biosynthesis</keyword>
<evidence type="ECO:0000256" key="9">
    <source>
        <dbReference type="ARBA" id="ARBA00023136"/>
    </source>
</evidence>
<evidence type="ECO:0000256" key="13">
    <source>
        <dbReference type="SAM" id="Phobius"/>
    </source>
</evidence>
<organism evidence="15 16">
    <name type="scientific">Mycoplasma putrefaciens (strain ATCC 15718 / NCTC 10155 / C30 KS-1 / KS-1)</name>
    <dbReference type="NCBI Taxonomy" id="743965"/>
    <lineage>
        <taxon>Bacteria</taxon>
        <taxon>Bacillati</taxon>
        <taxon>Mycoplasmatota</taxon>
        <taxon>Mollicutes</taxon>
        <taxon>Mycoplasmataceae</taxon>
        <taxon>Mycoplasma</taxon>
    </lineage>
</organism>
<feature type="domain" description="PLD phosphodiesterase" evidence="14">
    <location>
        <begin position="240"/>
        <end position="267"/>
    </location>
</feature>
<name>A0A7U3ZT54_MYCPK</name>
<dbReference type="Proteomes" id="UP000008907">
    <property type="component" value="Chromosome"/>
</dbReference>
<dbReference type="KEGG" id="mpf:MPUT_0672"/>
<dbReference type="GO" id="GO:0032049">
    <property type="term" value="P:cardiolipin biosynthetic process"/>
    <property type="evidence" value="ECO:0007669"/>
    <property type="project" value="UniProtKB-UniRule"/>
</dbReference>
<dbReference type="EC" id="2.7.8.-" evidence="12"/>
<evidence type="ECO:0000313" key="15">
    <source>
        <dbReference type="EMBL" id="AEM69009.1"/>
    </source>
</evidence>
<comment type="subcellular location">
    <subcellularLocation>
        <location evidence="1">Cell membrane</location>
        <topology evidence="1">Multi-pass membrane protein</topology>
    </subcellularLocation>
</comment>
<dbReference type="InterPro" id="IPR027379">
    <property type="entry name" value="CLS_N"/>
</dbReference>
<dbReference type="PANTHER" id="PTHR21248:SF22">
    <property type="entry name" value="PHOSPHOLIPASE D"/>
    <property type="match status" value="1"/>
</dbReference>
<dbReference type="InterPro" id="IPR022924">
    <property type="entry name" value="Cardiolipin_synthase"/>
</dbReference>
<dbReference type="EMBL" id="CP003021">
    <property type="protein sequence ID" value="AEM69009.1"/>
    <property type="molecule type" value="Genomic_DNA"/>
</dbReference>
<evidence type="ECO:0000256" key="8">
    <source>
        <dbReference type="ARBA" id="ARBA00023098"/>
    </source>
</evidence>
<evidence type="ECO:0000256" key="5">
    <source>
        <dbReference type="ARBA" id="ARBA00022692"/>
    </source>
</evidence>
<feature type="domain" description="PLD phosphodiesterase" evidence="14">
    <location>
        <begin position="423"/>
        <end position="450"/>
    </location>
</feature>
<dbReference type="CDD" id="cd09112">
    <property type="entry name" value="PLDc_CLS_2"/>
    <property type="match status" value="1"/>
</dbReference>
<evidence type="ECO:0000256" key="1">
    <source>
        <dbReference type="ARBA" id="ARBA00004651"/>
    </source>
</evidence>
<dbReference type="InterPro" id="IPR001736">
    <property type="entry name" value="PLipase_D/transphosphatidylase"/>
</dbReference>
<protein>
    <recommendedName>
        <fullName evidence="12">Cardiolipin synthase</fullName>
        <ecNumber evidence="12">2.7.8.-</ecNumber>
    </recommendedName>
</protein>
<dbReference type="InterPro" id="IPR025202">
    <property type="entry name" value="PLD-like_dom"/>
</dbReference>
<dbReference type="Pfam" id="PF13091">
    <property type="entry name" value="PLDc_2"/>
    <property type="match status" value="2"/>
</dbReference>
<evidence type="ECO:0000256" key="10">
    <source>
        <dbReference type="ARBA" id="ARBA00023209"/>
    </source>
</evidence>
<dbReference type="RefSeq" id="WP_014035364.1">
    <property type="nucleotide sequence ID" value="NC_015946.1"/>
</dbReference>
<dbReference type="SMART" id="SM00155">
    <property type="entry name" value="PLDc"/>
    <property type="match status" value="2"/>
</dbReference>
<keyword evidence="2" id="KW-1003">Cell membrane</keyword>
<dbReference type="Gene3D" id="3.30.870.10">
    <property type="entry name" value="Endonuclease Chain A"/>
    <property type="match status" value="2"/>
</dbReference>
<evidence type="ECO:0000256" key="3">
    <source>
        <dbReference type="ARBA" id="ARBA00022516"/>
    </source>
</evidence>
<sequence length="510" mass="59446">MKKPLITTFSLIFMFGLAIAVLVLTGIYLTSWNIIVFIIFHAISCIWALVVITHKKRRFETRIRWFCFIVFVPVFGIISYIFFGRPYKYKTTTNYLMPEFKQTQSKKELKEIEEILNTKIPQYKRTFKTAQSQDKLNLHINSDVEFLDNGNKLFSRLFKDIQNAKKYILLNFYIIKEGKLLDDLTKLLIKKMKQNVRVYIIYDFVGSYDLFSQSRKKLIKNGANIVSYAKLHFPFIKWTANYRNHRKDVSIDGKIGYVGGINIGDEYINLSKKFGYWNDAHLRIVGSAVQSIEKIFVSDYDFYKNNKAASILELEKNIGKPHPLKNEKKSLVQIVSSGPNHNEPIHLSTFTNLINSAQSRIWISTPYFIPPQEIISALISAANTGIDVRILIPGLSDKAFILDETKQWTRELYKAGVKIYSMNNIFNHAKVYLFDNEISFVGSTNLDFRALFADQQTMVLTYSKKLNKQISKKFELDFKQSFEFNFIPNAEISWIRRFFVRVLNIIQPLL</sequence>
<feature type="transmembrane region" description="Helical" evidence="13">
    <location>
        <begin position="65"/>
        <end position="83"/>
    </location>
</feature>
<reference evidence="15 16" key="1">
    <citation type="journal article" date="2011" name="J. Bacteriol.">
        <title>Genome Sequence of Mycoplasma putrefaciens Type Strain KS1.</title>
        <authorList>
            <person name="Calcutt M.J."/>
            <person name="Foecking M.F."/>
        </authorList>
    </citation>
    <scope>NUCLEOTIDE SEQUENCE [LARGE SCALE GENOMIC DNA]</scope>
    <source>
        <strain evidence="16">ATCC 15718 / NCTC 10155 / C30 KS-1 / KS-1</strain>
    </source>
</reference>
<keyword evidence="4" id="KW-0808">Transferase</keyword>
<dbReference type="NCBIfam" id="TIGR04265">
    <property type="entry name" value="bac_cardiolipin"/>
    <property type="match status" value="1"/>
</dbReference>
<feature type="transmembrane region" description="Helical" evidence="13">
    <location>
        <begin position="7"/>
        <end position="28"/>
    </location>
</feature>
<feature type="transmembrane region" description="Helical" evidence="13">
    <location>
        <begin position="34"/>
        <end position="53"/>
    </location>
</feature>
<evidence type="ECO:0000313" key="16">
    <source>
        <dbReference type="Proteomes" id="UP000008907"/>
    </source>
</evidence>
<evidence type="ECO:0000259" key="14">
    <source>
        <dbReference type="PROSITE" id="PS50035"/>
    </source>
</evidence>
<keyword evidence="5 13" id="KW-0812">Transmembrane</keyword>
<evidence type="ECO:0000256" key="4">
    <source>
        <dbReference type="ARBA" id="ARBA00022679"/>
    </source>
</evidence>
<dbReference type="GO" id="GO:0008808">
    <property type="term" value="F:cardiolipin synthase activity"/>
    <property type="evidence" value="ECO:0007669"/>
    <property type="project" value="UniProtKB-UniRule"/>
</dbReference>
<dbReference type="GO" id="GO:0005886">
    <property type="term" value="C:plasma membrane"/>
    <property type="evidence" value="ECO:0007669"/>
    <property type="project" value="UniProtKB-SubCell"/>
</dbReference>
<dbReference type="SUPFAM" id="SSF56024">
    <property type="entry name" value="Phospholipase D/nuclease"/>
    <property type="match status" value="2"/>
</dbReference>
<evidence type="ECO:0000256" key="7">
    <source>
        <dbReference type="ARBA" id="ARBA00022989"/>
    </source>
</evidence>
<keyword evidence="6" id="KW-0677">Repeat</keyword>
<evidence type="ECO:0000256" key="12">
    <source>
        <dbReference type="NCBIfam" id="TIGR04265"/>
    </source>
</evidence>
<evidence type="ECO:0000256" key="6">
    <source>
        <dbReference type="ARBA" id="ARBA00022737"/>
    </source>
</evidence>
<keyword evidence="11" id="KW-1208">Phospholipid metabolism</keyword>
<gene>
    <name evidence="15" type="primary">cls</name>
    <name evidence="15" type="ordered locus">MPUT_0672</name>
</gene>
<keyword evidence="9 13" id="KW-0472">Membrane</keyword>